<feature type="signal peptide" evidence="1">
    <location>
        <begin position="1"/>
        <end position="22"/>
    </location>
</feature>
<evidence type="ECO:0000256" key="1">
    <source>
        <dbReference type="SAM" id="SignalP"/>
    </source>
</evidence>
<dbReference type="RefSeq" id="WP_206723583.1">
    <property type="nucleotide sequence ID" value="NZ_CP071090.1"/>
</dbReference>
<dbReference type="PROSITE" id="PS51257">
    <property type="entry name" value="PROKAR_LIPOPROTEIN"/>
    <property type="match status" value="1"/>
</dbReference>
<evidence type="ECO:0008006" key="4">
    <source>
        <dbReference type="Google" id="ProtNLM"/>
    </source>
</evidence>
<protein>
    <recommendedName>
        <fullName evidence="4">Lipoprotein</fullName>
    </recommendedName>
</protein>
<organism evidence="2 3">
    <name type="scientific">Pyxidicoccus parkwayensis</name>
    <dbReference type="NCBI Taxonomy" id="2813578"/>
    <lineage>
        <taxon>Bacteria</taxon>
        <taxon>Pseudomonadati</taxon>
        <taxon>Myxococcota</taxon>
        <taxon>Myxococcia</taxon>
        <taxon>Myxococcales</taxon>
        <taxon>Cystobacterineae</taxon>
        <taxon>Myxococcaceae</taxon>
        <taxon>Pyxidicoccus</taxon>
    </lineage>
</organism>
<feature type="chain" id="PRO_5045147904" description="Lipoprotein" evidence="1">
    <location>
        <begin position="23"/>
        <end position="619"/>
    </location>
</feature>
<gene>
    <name evidence="2" type="ORF">JY651_43835</name>
</gene>
<reference evidence="2 3" key="1">
    <citation type="submission" date="2021-02" db="EMBL/GenBank/DDBJ databases">
        <title>De Novo genome assembly of isolated myxobacteria.</title>
        <authorList>
            <person name="Stevens D.C."/>
        </authorList>
    </citation>
    <scope>NUCLEOTIDE SEQUENCE [LARGE SCALE GENOMIC DNA]</scope>
    <source>
        <strain evidence="3">SCPEA02</strain>
    </source>
</reference>
<dbReference type="Proteomes" id="UP000662747">
    <property type="component" value="Chromosome"/>
</dbReference>
<keyword evidence="3" id="KW-1185">Reference proteome</keyword>
<evidence type="ECO:0000313" key="3">
    <source>
        <dbReference type="Proteomes" id="UP000662747"/>
    </source>
</evidence>
<name>A0ABX7NX93_9BACT</name>
<evidence type="ECO:0000313" key="2">
    <source>
        <dbReference type="EMBL" id="QSQ22006.1"/>
    </source>
</evidence>
<proteinExistence type="predicted"/>
<accession>A0ABX7NX93</accession>
<dbReference type="Gene3D" id="2.60.120.380">
    <property type="match status" value="1"/>
</dbReference>
<sequence>MLRSTLRGGAAPLVITVLVALAGCGPTFETEVDDAAACAGVRCTAGTCFSNAGQPMCRCGPWEDSAGLVCQVSSFVTPDDYGGSPEEATPLSLLDGPREGRISASTRGQSDRDLFSFEAKAGHTYFFFCEPVSLLRCLPRLLDGSGRQVKSFPLDSRRTAWILTSLPEGTWYVEVSSDGGAAGSYTYQLVDMGLDDFSNGPDSASVREPSEVPFKVTSTFLGDDDVVRVDAVAGHAYRFGCELPSLDSGVTLRLLNSEGRGVDSVEGLGVRNKPQLDLKAAKSGPWFVEVSPKYGQPPMTFDCKLTDLGLDDHGDTPDSATPMTVDVPISVRMHSDKDVDELVFTADALHRYALRQQPAVPVNIQFFDDAGRRLGAIAPNSYLPVLVSGAGAYHLRVTPSGMNGQDVPFELTVVDVAMDDHPTYPSEATPSPLGVPIPVRAQFLSDFDALVFNVDGDGVYAVSCEPECTMSIGANGSRTNSAPQRVRTKNVNANGAASLSLTVLATSFLETHMVTVKKVGTDDFPGSASLAQPLTLPASGNFEAENDVEFFTVTLEAGRTYRVDASPSVGVFFSQPDGLGQTTSGTFVLTPWQTGTYQMSIWLPEGGFPGPWSLDLTPL</sequence>
<keyword evidence="1" id="KW-0732">Signal</keyword>
<dbReference type="EMBL" id="CP071090">
    <property type="protein sequence ID" value="QSQ22006.1"/>
    <property type="molecule type" value="Genomic_DNA"/>
</dbReference>